<evidence type="ECO:0000313" key="3">
    <source>
        <dbReference type="Proteomes" id="UP000195611"/>
    </source>
</evidence>
<name>A0A1R4KIZ4_9LACT</name>
<feature type="transmembrane region" description="Helical" evidence="1">
    <location>
        <begin position="121"/>
        <end position="144"/>
    </location>
</feature>
<protein>
    <submittedName>
        <fullName evidence="2">Substrate-specific component FolT of folate ECF transporter</fullName>
    </submittedName>
</protein>
<feature type="transmembrane region" description="Helical" evidence="1">
    <location>
        <begin position="156"/>
        <end position="174"/>
    </location>
</feature>
<feature type="transmembrane region" description="Helical" evidence="1">
    <location>
        <begin position="90"/>
        <end position="109"/>
    </location>
</feature>
<dbReference type="NCBIfam" id="TIGR04518">
    <property type="entry name" value="ECF_S_folT_fam"/>
    <property type="match status" value="1"/>
</dbReference>
<dbReference type="EMBL" id="FUKW01000147">
    <property type="protein sequence ID" value="SJN44033.1"/>
    <property type="molecule type" value="Genomic_DNA"/>
</dbReference>
<gene>
    <name evidence="2" type="ORF">FM115_10340</name>
</gene>
<proteinExistence type="predicted"/>
<accession>A0A1R4KIZ4</accession>
<keyword evidence="1" id="KW-1133">Transmembrane helix</keyword>
<keyword evidence="1" id="KW-0472">Membrane</keyword>
<sequence>MTNNQNTNIYKNRDHKANWKLGTKELAIVGVLIAMNLALSRVGVSTPIVRITFSYLPIALIGILFGPFIAGVSAALADILAFMVGGGAGGFFPGFTLSALLGGIAYGVFLHKKEIQWWRVVAVETFIAIFINLTLNTFWISILTENPIAVILPPRLVQNAVTIVVRILTIWFLVNNKQLRSVYQKYSTAKK</sequence>
<dbReference type="Proteomes" id="UP000195611">
    <property type="component" value="Unassembled WGS sequence"/>
</dbReference>
<dbReference type="InterPro" id="IPR024529">
    <property type="entry name" value="ECF_trnsprt_substrate-spec"/>
</dbReference>
<evidence type="ECO:0000313" key="2">
    <source>
        <dbReference type="EMBL" id="SJN44033.1"/>
    </source>
</evidence>
<organism evidence="2 3">
    <name type="scientific">Marinilactibacillus psychrotolerans 42ea</name>
    <dbReference type="NCBI Taxonomy" id="1255609"/>
    <lineage>
        <taxon>Bacteria</taxon>
        <taxon>Bacillati</taxon>
        <taxon>Bacillota</taxon>
        <taxon>Bacilli</taxon>
        <taxon>Lactobacillales</taxon>
        <taxon>Carnobacteriaceae</taxon>
        <taxon>Marinilactibacillus</taxon>
    </lineage>
</organism>
<dbReference type="AlphaFoldDB" id="A0A1R4KIZ4"/>
<keyword evidence="1" id="KW-0812">Transmembrane</keyword>
<dbReference type="RefSeq" id="WP_087059950.1">
    <property type="nucleotide sequence ID" value="NZ_FUKW01000147.1"/>
</dbReference>
<feature type="transmembrane region" description="Helical" evidence="1">
    <location>
        <begin position="56"/>
        <end position="84"/>
    </location>
</feature>
<evidence type="ECO:0000256" key="1">
    <source>
        <dbReference type="SAM" id="Phobius"/>
    </source>
</evidence>
<dbReference type="InterPro" id="IPR030949">
    <property type="entry name" value="ECF_S_folate_fam"/>
</dbReference>
<dbReference type="GO" id="GO:0022857">
    <property type="term" value="F:transmembrane transporter activity"/>
    <property type="evidence" value="ECO:0007669"/>
    <property type="project" value="InterPro"/>
</dbReference>
<dbReference type="Pfam" id="PF12822">
    <property type="entry name" value="ECF_trnsprt"/>
    <property type="match status" value="1"/>
</dbReference>
<reference evidence="2 3" key="1">
    <citation type="submission" date="2017-02" db="EMBL/GenBank/DDBJ databases">
        <authorList>
            <person name="Peterson S.W."/>
        </authorList>
    </citation>
    <scope>NUCLEOTIDE SEQUENCE [LARGE SCALE GENOMIC DNA]</scope>
    <source>
        <strain evidence="2 3">42ea</strain>
    </source>
</reference>
<dbReference type="Gene3D" id="1.10.1760.20">
    <property type="match status" value="1"/>
</dbReference>
<feature type="transmembrane region" description="Helical" evidence="1">
    <location>
        <begin position="26"/>
        <end position="44"/>
    </location>
</feature>